<dbReference type="InterPro" id="IPR026392">
    <property type="entry name" value="Exo/Archaeosortase_dom"/>
</dbReference>
<evidence type="ECO:0000256" key="5">
    <source>
        <dbReference type="ARBA" id="ARBA00022801"/>
    </source>
</evidence>
<comment type="subcellular location">
    <subcellularLocation>
        <location evidence="1">Cell membrane</location>
        <topology evidence="1">Multi-pass membrane protein</topology>
    </subcellularLocation>
</comment>
<feature type="transmembrane region" description="Helical" evidence="8">
    <location>
        <begin position="84"/>
        <end position="106"/>
    </location>
</feature>
<keyword evidence="2" id="KW-1003">Cell membrane</keyword>
<accession>A0ABP7UBZ7</accession>
<keyword evidence="4 8" id="KW-0812">Transmembrane</keyword>
<dbReference type="NCBIfam" id="TIGR04178">
    <property type="entry name" value="exo_archaeo"/>
    <property type="match status" value="1"/>
</dbReference>
<evidence type="ECO:0000256" key="7">
    <source>
        <dbReference type="ARBA" id="ARBA00023136"/>
    </source>
</evidence>
<sequence>MQTSAHAPSGNRLLFRFLLVAAAMYLAWFFGYEQWLAHDGRLDAFLCQNIARSSVAVLQLLGFAATIDAHISTLVLMAGEQSVVVGPPCNGLVLYALFAGFVLAFPGPWARKAWFIPAGIALIWLLNVVRVAALAINHHYAHETVDFNHHYTFTFVVYACIFGLWMLWARRMAIPPRLA</sequence>
<keyword evidence="5" id="KW-0378">Hydrolase</keyword>
<keyword evidence="3" id="KW-0645">Protease</keyword>
<reference evidence="10" key="1">
    <citation type="journal article" date="2019" name="Int. J. Syst. Evol. Microbiol.">
        <title>The Global Catalogue of Microorganisms (GCM) 10K type strain sequencing project: providing services to taxonomists for standard genome sequencing and annotation.</title>
        <authorList>
            <consortium name="The Broad Institute Genomics Platform"/>
            <consortium name="The Broad Institute Genome Sequencing Center for Infectious Disease"/>
            <person name="Wu L."/>
            <person name="Ma J."/>
        </authorList>
    </citation>
    <scope>NUCLEOTIDE SEQUENCE [LARGE SCALE GENOMIC DNA]</scope>
    <source>
        <strain evidence="10">JCM 17225</strain>
    </source>
</reference>
<comment type="caution">
    <text evidence="9">The sequence shown here is derived from an EMBL/GenBank/DDBJ whole genome shotgun (WGS) entry which is preliminary data.</text>
</comment>
<feature type="transmembrane region" description="Helical" evidence="8">
    <location>
        <begin position="113"/>
        <end position="136"/>
    </location>
</feature>
<dbReference type="InterPro" id="IPR019127">
    <property type="entry name" value="Exosortase"/>
</dbReference>
<proteinExistence type="predicted"/>
<evidence type="ECO:0000256" key="3">
    <source>
        <dbReference type="ARBA" id="ARBA00022670"/>
    </source>
</evidence>
<evidence type="ECO:0000256" key="8">
    <source>
        <dbReference type="SAM" id="Phobius"/>
    </source>
</evidence>
<keyword evidence="10" id="KW-1185">Reference proteome</keyword>
<evidence type="ECO:0000256" key="1">
    <source>
        <dbReference type="ARBA" id="ARBA00004651"/>
    </source>
</evidence>
<dbReference type="Proteomes" id="UP001501469">
    <property type="component" value="Unassembled WGS sequence"/>
</dbReference>
<name>A0ABP7UBZ7_9BACT</name>
<feature type="transmembrane region" description="Helical" evidence="8">
    <location>
        <begin position="13"/>
        <end position="32"/>
    </location>
</feature>
<gene>
    <name evidence="9" type="ORF">GCM10022409_27300</name>
</gene>
<protein>
    <submittedName>
        <fullName evidence="9">Archaeosortase/exosortase family protein</fullName>
    </submittedName>
</protein>
<evidence type="ECO:0000313" key="10">
    <source>
        <dbReference type="Proteomes" id="UP001501469"/>
    </source>
</evidence>
<feature type="transmembrane region" description="Helical" evidence="8">
    <location>
        <begin position="148"/>
        <end position="168"/>
    </location>
</feature>
<dbReference type="EMBL" id="BAABDK010000021">
    <property type="protein sequence ID" value="GAA4040010.1"/>
    <property type="molecule type" value="Genomic_DNA"/>
</dbReference>
<evidence type="ECO:0000256" key="6">
    <source>
        <dbReference type="ARBA" id="ARBA00022989"/>
    </source>
</evidence>
<evidence type="ECO:0000256" key="4">
    <source>
        <dbReference type="ARBA" id="ARBA00022692"/>
    </source>
</evidence>
<evidence type="ECO:0000256" key="2">
    <source>
        <dbReference type="ARBA" id="ARBA00022475"/>
    </source>
</evidence>
<dbReference type="Pfam" id="PF09721">
    <property type="entry name" value="Exosortase_EpsH"/>
    <property type="match status" value="1"/>
</dbReference>
<keyword evidence="6 8" id="KW-1133">Transmembrane helix</keyword>
<dbReference type="RefSeq" id="WP_345055466.1">
    <property type="nucleotide sequence ID" value="NZ_BAABDK010000021.1"/>
</dbReference>
<keyword evidence="7 8" id="KW-0472">Membrane</keyword>
<evidence type="ECO:0000313" key="9">
    <source>
        <dbReference type="EMBL" id="GAA4040010.1"/>
    </source>
</evidence>
<dbReference type="NCBIfam" id="NF046081">
    <property type="entry name" value="exosort_XrtX"/>
    <property type="match status" value="1"/>
</dbReference>
<organism evidence="9 10">
    <name type="scientific">Hymenobacter glaciei</name>
    <dbReference type="NCBI Taxonomy" id="877209"/>
    <lineage>
        <taxon>Bacteria</taxon>
        <taxon>Pseudomonadati</taxon>
        <taxon>Bacteroidota</taxon>
        <taxon>Cytophagia</taxon>
        <taxon>Cytophagales</taxon>
        <taxon>Hymenobacteraceae</taxon>
        <taxon>Hymenobacter</taxon>
    </lineage>
</organism>